<dbReference type="EMBL" id="JAENGY010000560">
    <property type="protein sequence ID" value="KAG6960406.1"/>
    <property type="molecule type" value="Genomic_DNA"/>
</dbReference>
<dbReference type="Proteomes" id="UP000709295">
    <property type="component" value="Unassembled WGS sequence"/>
</dbReference>
<sequence>MKRTKAGCTLFDVVEQSSCCICGRSVHHICSNELCGDEELSKRLVSNLRVCICTYPNEGEELEQSSHFNSQGMSASSQATDVNLASLTNDSIPSEQASTHQQIGIPDSITHSREQRTRDDMWEMIHELDAPVNIHETQYTHICTICAKTEPRERARC</sequence>
<name>A0A8J5MFE3_9STRA</name>
<comment type="caution">
    <text evidence="1">The sequence shown here is derived from an EMBL/GenBank/DDBJ whole genome shotgun (WGS) entry which is preliminary data.</text>
</comment>
<protein>
    <submittedName>
        <fullName evidence="1">Uncharacterized protein</fullName>
    </submittedName>
</protein>
<dbReference type="AlphaFoldDB" id="A0A8J5MFE3"/>
<accession>A0A8J5MFE3</accession>
<evidence type="ECO:0000313" key="2">
    <source>
        <dbReference type="Proteomes" id="UP000709295"/>
    </source>
</evidence>
<organism evidence="1 2">
    <name type="scientific">Phytophthora aleatoria</name>
    <dbReference type="NCBI Taxonomy" id="2496075"/>
    <lineage>
        <taxon>Eukaryota</taxon>
        <taxon>Sar</taxon>
        <taxon>Stramenopiles</taxon>
        <taxon>Oomycota</taxon>
        <taxon>Peronosporomycetes</taxon>
        <taxon>Peronosporales</taxon>
        <taxon>Peronosporaceae</taxon>
        <taxon>Phytophthora</taxon>
    </lineage>
</organism>
<gene>
    <name evidence="1" type="ORF">JG688_00009607</name>
</gene>
<keyword evidence="2" id="KW-1185">Reference proteome</keyword>
<proteinExistence type="predicted"/>
<reference evidence="1" key="1">
    <citation type="submission" date="2021-01" db="EMBL/GenBank/DDBJ databases">
        <title>Phytophthora aleatoria, a newly-described species from Pinus radiata is distinct from Phytophthora cactorum isolates based on comparative genomics.</title>
        <authorList>
            <person name="Mcdougal R."/>
            <person name="Panda P."/>
            <person name="Williams N."/>
            <person name="Studholme D.J."/>
        </authorList>
    </citation>
    <scope>NUCLEOTIDE SEQUENCE</scope>
    <source>
        <strain evidence="1">NZFS 4037</strain>
    </source>
</reference>
<evidence type="ECO:0000313" key="1">
    <source>
        <dbReference type="EMBL" id="KAG6960406.1"/>
    </source>
</evidence>